<dbReference type="EMBL" id="JACFXV010000031">
    <property type="protein sequence ID" value="MBA5775843.1"/>
    <property type="molecule type" value="Genomic_DNA"/>
</dbReference>
<comment type="subcellular location">
    <subcellularLocation>
        <location evidence="1">Cytoplasm</location>
    </subcellularLocation>
</comment>
<evidence type="ECO:0000313" key="4">
    <source>
        <dbReference type="EMBL" id="MBA5775843.1"/>
    </source>
</evidence>
<dbReference type="InterPro" id="IPR002059">
    <property type="entry name" value="CSP_DNA-bd"/>
</dbReference>
<name>A0A839A8I5_9HYPH</name>
<feature type="domain" description="CSD" evidence="3">
    <location>
        <begin position="1"/>
        <end position="65"/>
    </location>
</feature>
<comment type="caution">
    <text evidence="4">The sequence shown here is derived from an EMBL/GenBank/DDBJ whole genome shotgun (WGS) entry which is preliminary data.</text>
</comment>
<dbReference type="SUPFAM" id="SSF50249">
    <property type="entry name" value="Nucleic acid-binding proteins"/>
    <property type="match status" value="1"/>
</dbReference>
<dbReference type="InterPro" id="IPR011129">
    <property type="entry name" value="CSD"/>
</dbReference>
<keyword evidence="2" id="KW-0963">Cytoplasm</keyword>
<dbReference type="GO" id="GO:0003676">
    <property type="term" value="F:nucleic acid binding"/>
    <property type="evidence" value="ECO:0007669"/>
    <property type="project" value="InterPro"/>
</dbReference>
<dbReference type="InterPro" id="IPR012156">
    <property type="entry name" value="Cold_shock_CspA"/>
</dbReference>
<gene>
    <name evidence="4" type="ORF">H2509_01740</name>
</gene>
<accession>A0A839A8I5</accession>
<dbReference type="PIRSF" id="PIRSF002599">
    <property type="entry name" value="Cold_shock_A"/>
    <property type="match status" value="1"/>
</dbReference>
<evidence type="ECO:0000256" key="2">
    <source>
        <dbReference type="ARBA" id="ARBA00022490"/>
    </source>
</evidence>
<protein>
    <submittedName>
        <fullName evidence="4">Cold shock domain-containing protein</fullName>
    </submittedName>
</protein>
<evidence type="ECO:0000259" key="3">
    <source>
        <dbReference type="PROSITE" id="PS51857"/>
    </source>
</evidence>
<dbReference type="Gene3D" id="2.40.50.140">
    <property type="entry name" value="Nucleic acid-binding proteins"/>
    <property type="match status" value="1"/>
</dbReference>
<keyword evidence="5" id="KW-1185">Reference proteome</keyword>
<proteinExistence type="predicted"/>
<evidence type="ECO:0000313" key="5">
    <source>
        <dbReference type="Proteomes" id="UP000541109"/>
    </source>
</evidence>
<dbReference type="InterPro" id="IPR012340">
    <property type="entry name" value="NA-bd_OB-fold"/>
</dbReference>
<evidence type="ECO:0000256" key="1">
    <source>
        <dbReference type="ARBA" id="ARBA00004496"/>
    </source>
</evidence>
<dbReference type="GO" id="GO:0005829">
    <property type="term" value="C:cytosol"/>
    <property type="evidence" value="ECO:0007669"/>
    <property type="project" value="UniProtKB-ARBA"/>
</dbReference>
<dbReference type="AlphaFoldDB" id="A0A839A8I5"/>
<dbReference type="SMART" id="SM00357">
    <property type="entry name" value="CSP"/>
    <property type="match status" value="1"/>
</dbReference>
<organism evidence="4 5">
    <name type="scientific">Stappia albiluteola</name>
    <dbReference type="NCBI Taxonomy" id="2758565"/>
    <lineage>
        <taxon>Bacteria</taxon>
        <taxon>Pseudomonadati</taxon>
        <taxon>Pseudomonadota</taxon>
        <taxon>Alphaproteobacteria</taxon>
        <taxon>Hyphomicrobiales</taxon>
        <taxon>Stappiaceae</taxon>
        <taxon>Stappia</taxon>
    </lineage>
</organism>
<reference evidence="4 5" key="1">
    <citation type="submission" date="2020-07" db="EMBL/GenBank/DDBJ databases">
        <title>Stappia sp., F7233, whole genome shotgun sequencing project.</title>
        <authorList>
            <person name="Jiang S."/>
            <person name="Liu Z.W."/>
            <person name="Du Z.J."/>
        </authorList>
    </citation>
    <scope>NUCLEOTIDE SEQUENCE [LARGE SCALE GENOMIC DNA]</scope>
    <source>
        <strain evidence="4 5">F7233</strain>
    </source>
</reference>
<dbReference type="Proteomes" id="UP000541109">
    <property type="component" value="Unassembled WGS sequence"/>
</dbReference>
<dbReference type="RefSeq" id="WP_182161680.1">
    <property type="nucleotide sequence ID" value="NZ_JACFXV010000031.1"/>
</dbReference>
<dbReference type="PRINTS" id="PR00050">
    <property type="entry name" value="COLDSHOCK"/>
</dbReference>
<dbReference type="Pfam" id="PF00313">
    <property type="entry name" value="CSD"/>
    <property type="match status" value="1"/>
</dbReference>
<sequence>MQHGNVKWFDAVQGIGMIEPDQGEDVLVAMDVVRKAGRRTLREGQLVAYDLAYTNGRQVAADLRVL</sequence>
<dbReference type="PROSITE" id="PS51857">
    <property type="entry name" value="CSD_2"/>
    <property type="match status" value="1"/>
</dbReference>